<evidence type="ECO:0000313" key="1">
    <source>
        <dbReference type="EMBL" id="RLN34766.1"/>
    </source>
</evidence>
<sequence>MERKEATPMIIDNDNGAAMASGSVFPDGDVLAEELQLQEVILFSAFQQLVSEDTSVDSLLDDLFRQDHTKTLKGGSPPLMILGNPSSSSTSPGHEFCGSICMESVSRSGKFIVSPEPSCGDNTIEPEDCRDIIQPELFTKWGHALCESTLGKQRLYCMFSYCSVSFFTEDDGEGDIAERSRVPALPQAVLRPMWCRGMAASAARCSRSSGKTS</sequence>
<reference evidence="2" key="1">
    <citation type="journal article" date="2019" name="Nat. Commun.">
        <title>The genome of broomcorn millet.</title>
        <authorList>
            <person name="Zou C."/>
            <person name="Miki D."/>
            <person name="Li D."/>
            <person name="Tang Q."/>
            <person name="Xiao L."/>
            <person name="Rajput S."/>
            <person name="Deng P."/>
            <person name="Jia W."/>
            <person name="Huang R."/>
            <person name="Zhang M."/>
            <person name="Sun Y."/>
            <person name="Hu J."/>
            <person name="Fu X."/>
            <person name="Schnable P.S."/>
            <person name="Li F."/>
            <person name="Zhang H."/>
            <person name="Feng B."/>
            <person name="Zhu X."/>
            <person name="Liu R."/>
            <person name="Schnable J.C."/>
            <person name="Zhu J.-K."/>
            <person name="Zhang H."/>
        </authorList>
    </citation>
    <scope>NUCLEOTIDE SEQUENCE [LARGE SCALE GENOMIC DNA]</scope>
</reference>
<organism evidence="1 2">
    <name type="scientific">Panicum miliaceum</name>
    <name type="common">Proso millet</name>
    <name type="synonym">Broomcorn millet</name>
    <dbReference type="NCBI Taxonomy" id="4540"/>
    <lineage>
        <taxon>Eukaryota</taxon>
        <taxon>Viridiplantae</taxon>
        <taxon>Streptophyta</taxon>
        <taxon>Embryophyta</taxon>
        <taxon>Tracheophyta</taxon>
        <taxon>Spermatophyta</taxon>
        <taxon>Magnoliopsida</taxon>
        <taxon>Liliopsida</taxon>
        <taxon>Poales</taxon>
        <taxon>Poaceae</taxon>
        <taxon>PACMAD clade</taxon>
        <taxon>Panicoideae</taxon>
        <taxon>Panicodae</taxon>
        <taxon>Paniceae</taxon>
        <taxon>Panicinae</taxon>
        <taxon>Panicum</taxon>
        <taxon>Panicum sect. Panicum</taxon>
    </lineage>
</organism>
<keyword evidence="2" id="KW-1185">Reference proteome</keyword>
<dbReference type="EMBL" id="PQIB02000002">
    <property type="protein sequence ID" value="RLN34766.1"/>
    <property type="molecule type" value="Genomic_DNA"/>
</dbReference>
<accession>A0A3L6TD53</accession>
<gene>
    <name evidence="1" type="ORF">C2845_PM03G34730</name>
</gene>
<dbReference type="Proteomes" id="UP000275267">
    <property type="component" value="Unassembled WGS sequence"/>
</dbReference>
<dbReference type="GO" id="GO:0004842">
    <property type="term" value="F:ubiquitin-protein transferase activity"/>
    <property type="evidence" value="ECO:0007669"/>
    <property type="project" value="InterPro"/>
</dbReference>
<comment type="caution">
    <text evidence="1">The sequence shown here is derived from an EMBL/GenBank/DDBJ whole genome shotgun (WGS) entry which is preliminary data.</text>
</comment>
<evidence type="ECO:0000313" key="2">
    <source>
        <dbReference type="Proteomes" id="UP000275267"/>
    </source>
</evidence>
<name>A0A3L6TD53_PANMI</name>
<protein>
    <submittedName>
        <fullName evidence="1">Uncharacterized protein</fullName>
    </submittedName>
</protein>
<dbReference type="GO" id="GO:0016567">
    <property type="term" value="P:protein ubiquitination"/>
    <property type="evidence" value="ECO:0007669"/>
    <property type="project" value="InterPro"/>
</dbReference>
<dbReference type="PANTHER" id="PTHR11685">
    <property type="entry name" value="RBR FAMILY RING FINGER AND IBR DOMAIN-CONTAINING"/>
    <property type="match status" value="1"/>
</dbReference>
<dbReference type="AlphaFoldDB" id="A0A3L6TD53"/>
<dbReference type="InterPro" id="IPR031127">
    <property type="entry name" value="E3_UB_ligase_RBR"/>
</dbReference>
<dbReference type="STRING" id="4540.A0A3L6TD53"/>
<proteinExistence type="predicted"/>